<keyword evidence="1" id="KW-0677">Repeat</keyword>
<dbReference type="AlphaFoldDB" id="A0A6B2H3S9"/>
<reference evidence="5 6" key="1">
    <citation type="submission" date="2020-01" db="EMBL/GenBank/DDBJ databases">
        <authorList>
            <person name="Kim M.K."/>
        </authorList>
    </citation>
    <scope>NUCLEOTIDE SEQUENCE [LARGE SCALE GENOMIC DNA]</scope>
    <source>
        <strain evidence="5 6">BT213</strain>
    </source>
</reference>
<dbReference type="SMART" id="SM00028">
    <property type="entry name" value="TPR"/>
    <property type="match status" value="4"/>
</dbReference>
<feature type="repeat" description="TPR" evidence="3">
    <location>
        <begin position="253"/>
        <end position="286"/>
    </location>
</feature>
<dbReference type="InterPro" id="IPR011990">
    <property type="entry name" value="TPR-like_helical_dom_sf"/>
</dbReference>
<evidence type="ECO:0000313" key="5">
    <source>
        <dbReference type="EMBL" id="NDK54410.1"/>
    </source>
</evidence>
<keyword evidence="4" id="KW-0732">Signal</keyword>
<feature type="chain" id="PRO_5025550399" evidence="4">
    <location>
        <begin position="20"/>
        <end position="376"/>
    </location>
</feature>
<name>A0A6B2H3S9_9BACT</name>
<accession>A0A6B2H3S9</accession>
<dbReference type="Pfam" id="PF13181">
    <property type="entry name" value="TPR_8"/>
    <property type="match status" value="1"/>
</dbReference>
<dbReference type="InterPro" id="IPR050498">
    <property type="entry name" value="Ycf3"/>
</dbReference>
<dbReference type="RefSeq" id="WP_162344462.1">
    <property type="nucleotide sequence ID" value="NZ_JAAEAA010000001.1"/>
</dbReference>
<feature type="signal peptide" evidence="4">
    <location>
        <begin position="1"/>
        <end position="19"/>
    </location>
</feature>
<dbReference type="PROSITE" id="PS50005">
    <property type="entry name" value="TPR"/>
    <property type="match status" value="2"/>
</dbReference>
<evidence type="ECO:0000256" key="4">
    <source>
        <dbReference type="SAM" id="SignalP"/>
    </source>
</evidence>
<evidence type="ECO:0000256" key="3">
    <source>
        <dbReference type="PROSITE-ProRule" id="PRU00339"/>
    </source>
</evidence>
<protein>
    <submittedName>
        <fullName evidence="5">Tetratricopeptide repeat protein</fullName>
    </submittedName>
</protein>
<dbReference type="InterPro" id="IPR019734">
    <property type="entry name" value="TPR_rpt"/>
</dbReference>
<dbReference type="EMBL" id="JAAEAA010000001">
    <property type="protein sequence ID" value="NDK54410.1"/>
    <property type="molecule type" value="Genomic_DNA"/>
</dbReference>
<dbReference type="PANTHER" id="PTHR44858">
    <property type="entry name" value="TETRATRICOPEPTIDE REPEAT PROTEIN 6"/>
    <property type="match status" value="1"/>
</dbReference>
<evidence type="ECO:0000256" key="1">
    <source>
        <dbReference type="ARBA" id="ARBA00022737"/>
    </source>
</evidence>
<organism evidence="5 6">
    <name type="scientific">Pontibacter fetidus</name>
    <dbReference type="NCBI Taxonomy" id="2700082"/>
    <lineage>
        <taxon>Bacteria</taxon>
        <taxon>Pseudomonadati</taxon>
        <taxon>Bacteroidota</taxon>
        <taxon>Cytophagia</taxon>
        <taxon>Cytophagales</taxon>
        <taxon>Hymenobacteraceae</taxon>
        <taxon>Pontibacter</taxon>
    </lineage>
</organism>
<dbReference type="Proteomes" id="UP000478546">
    <property type="component" value="Unassembled WGS sequence"/>
</dbReference>
<sequence>MKKVLLTALAAATISVASAQNSAVNSAILNQKNGTLDKAQTEIDKAISHEKTKDKAKTWFTRGTIYQDIIGHPIYGKLATEKTPTIVIESYNKTIELDGKDGQYGKQVPARMEQLYGVVLNQAVENHNNQVWDKAIENYELALKVKPGDTTALKYGAYAAINAKDYKKALGFFDTLIKTGQAGEDVYKTKVQLLQESEASDEQVMAALAEGLKAHPNSVYMMQEELRYYLKNNRADEALSKLEKAIEKDPKNASLYAVLGNLQEKKGNLDGAYKSYQKAIEVDPKNFDAYYNLAVLEFNKGVNVAKKAEKMDYATYQKKGKAVEAEANKYFQASVPYFEKAIEIQPEDQAALKNLLSVYTRLGRKADADRISKRLK</sequence>
<dbReference type="PANTHER" id="PTHR44858:SF1">
    <property type="entry name" value="UDP-N-ACETYLGLUCOSAMINE--PEPTIDE N-ACETYLGLUCOSAMINYLTRANSFERASE SPINDLY-RELATED"/>
    <property type="match status" value="1"/>
</dbReference>
<keyword evidence="2 3" id="KW-0802">TPR repeat</keyword>
<evidence type="ECO:0000313" key="6">
    <source>
        <dbReference type="Proteomes" id="UP000478546"/>
    </source>
</evidence>
<comment type="caution">
    <text evidence="5">The sequence shown here is derived from an EMBL/GenBank/DDBJ whole genome shotgun (WGS) entry which is preliminary data.</text>
</comment>
<dbReference type="PROSITE" id="PS50293">
    <property type="entry name" value="TPR_REGION"/>
    <property type="match status" value="1"/>
</dbReference>
<gene>
    <name evidence="5" type="ORF">GWO68_00630</name>
</gene>
<keyword evidence="6" id="KW-1185">Reference proteome</keyword>
<dbReference type="Pfam" id="PF13414">
    <property type="entry name" value="TPR_11"/>
    <property type="match status" value="1"/>
</dbReference>
<proteinExistence type="predicted"/>
<feature type="repeat" description="TPR" evidence="3">
    <location>
        <begin position="219"/>
        <end position="252"/>
    </location>
</feature>
<evidence type="ECO:0000256" key="2">
    <source>
        <dbReference type="ARBA" id="ARBA00022803"/>
    </source>
</evidence>
<dbReference type="Gene3D" id="1.25.40.10">
    <property type="entry name" value="Tetratricopeptide repeat domain"/>
    <property type="match status" value="3"/>
</dbReference>
<dbReference type="SUPFAM" id="SSF48452">
    <property type="entry name" value="TPR-like"/>
    <property type="match status" value="1"/>
</dbReference>